<reference evidence="3" key="1">
    <citation type="journal article" date="2023" name="G3 (Bethesda)">
        <title>Whole genome assemblies of Zophobas morio and Tenebrio molitor.</title>
        <authorList>
            <person name="Kaur S."/>
            <person name="Stinson S.A."/>
            <person name="diCenzo G.C."/>
        </authorList>
    </citation>
    <scope>NUCLEOTIDE SEQUENCE</scope>
    <source>
        <strain evidence="3">QUZm001</strain>
    </source>
</reference>
<comment type="caution">
    <text evidence="3">The sequence shown here is derived from an EMBL/GenBank/DDBJ whole genome shotgun (WGS) entry which is preliminary data.</text>
</comment>
<evidence type="ECO:0000313" key="4">
    <source>
        <dbReference type="Proteomes" id="UP001168821"/>
    </source>
</evidence>
<dbReference type="AlphaFoldDB" id="A0AA38HUA6"/>
<proteinExistence type="predicted"/>
<dbReference type="Pfam" id="PF14939">
    <property type="entry name" value="DCAF15_WD40"/>
    <property type="match status" value="1"/>
</dbReference>
<dbReference type="PANTHER" id="PTHR28541">
    <property type="entry name" value="DDB1- AND CUL4-ASSOCIATED FACTOR 15"/>
    <property type="match status" value="1"/>
</dbReference>
<organism evidence="3 4">
    <name type="scientific">Zophobas morio</name>
    <dbReference type="NCBI Taxonomy" id="2755281"/>
    <lineage>
        <taxon>Eukaryota</taxon>
        <taxon>Metazoa</taxon>
        <taxon>Ecdysozoa</taxon>
        <taxon>Arthropoda</taxon>
        <taxon>Hexapoda</taxon>
        <taxon>Insecta</taxon>
        <taxon>Pterygota</taxon>
        <taxon>Neoptera</taxon>
        <taxon>Endopterygota</taxon>
        <taxon>Coleoptera</taxon>
        <taxon>Polyphaga</taxon>
        <taxon>Cucujiformia</taxon>
        <taxon>Tenebrionidae</taxon>
        <taxon>Zophobas</taxon>
    </lineage>
</organism>
<feature type="compositionally biased region" description="Polar residues" evidence="1">
    <location>
        <begin position="484"/>
        <end position="500"/>
    </location>
</feature>
<keyword evidence="4" id="KW-1185">Reference proteome</keyword>
<evidence type="ECO:0000313" key="3">
    <source>
        <dbReference type="EMBL" id="KAJ3642777.1"/>
    </source>
</evidence>
<dbReference type="InterPro" id="IPR038914">
    <property type="entry name" value="DCAF15"/>
</dbReference>
<feature type="region of interest" description="Disordered" evidence="1">
    <location>
        <begin position="484"/>
        <end position="527"/>
    </location>
</feature>
<dbReference type="InterPro" id="IPR047319">
    <property type="entry name" value="DCAF15_C"/>
</dbReference>
<gene>
    <name evidence="3" type="ORF">Zmor_025532</name>
</gene>
<sequence length="810" mass="93443">MTIKSILEVNNMSLVVSDDESSEDSFSDLSQFSVPREETTRDETKSDNFKLYHCYKTTNIANNVINRQMYGRFTKNPKAKTERIFNNIHHKCRFGLSSLLKDYETMNHIFMGFTLCGQYFISFTERTFELLFPYNFNASYEYELHLWRFVPGEKLKYISKHRIFKHLRGLQLLDKVMFMQFPMDPHKILCYGLAATNPAMVYITIITLPFPKSCKHCHRNLPQDESVSQGWCVKHGFVLHYMFSMGQPCPSFDPHISLAYPDHLVINTGHYIHVLNVTTLDPPQTTVNSSSFVKYDDAKLPQSVSSNFNDTFSEVSESPSEYFGTNSVVDAILEDFNEYDLEGNECNKPFHELNISCEPLNVTGKSYHNTLVQNIVDPRFKRLQNTSKDYLFSVPQSSGVQKPAEKNKIDKKIAEKAYEFIEENEKCEKLSSFRKKRLAEKKYEFSEDNSENIVPFNSLRRERRYLYRSQNRCIRSPDFNSLFLSPRSPMQSPNSRNGQFSPGGARNLYCPSIRNSPHHSKSPISPKESARKLYVYSPSLDSDCSDSDSRLILRMPGNLSTSQSVDSRSSQQSGLLIVDPKTETPRWIKKVVRRYSNGDFENSSLLSGQSRDDYNIPIEIPLLVHTLTDQHLDVVPDFKVDQVTEMQLIVTQRTFDCEQFVQRRAQKLCNESQLEYLHCQDYDIKLNYICPLDGHIVCQAVIKMGTLKSIDPCGKPENYTTHCLVVWNIATDSFEVIEPPDDIKLQPTEKYQVLPHIDIPRAHCNGVLVMDYCYSKTKTSLRDFNNYYEVCLNSDCISVRSSDDSFSDSE</sequence>
<evidence type="ECO:0000256" key="1">
    <source>
        <dbReference type="SAM" id="MobiDB-lite"/>
    </source>
</evidence>
<dbReference type="GO" id="GO:0080008">
    <property type="term" value="C:Cul4-RING E3 ubiquitin ligase complex"/>
    <property type="evidence" value="ECO:0007669"/>
    <property type="project" value="TreeGrafter"/>
</dbReference>
<dbReference type="Proteomes" id="UP001168821">
    <property type="component" value="Unassembled WGS sequence"/>
</dbReference>
<dbReference type="PANTHER" id="PTHR28541:SF1">
    <property type="entry name" value="DDB1- AND CUL4-ASSOCIATED FACTOR 15"/>
    <property type="match status" value="1"/>
</dbReference>
<dbReference type="InterPro" id="IPR032734">
    <property type="entry name" value="DCAF15_WD40"/>
</dbReference>
<protein>
    <recommendedName>
        <fullName evidence="2">DDB1- and CUL4-associated factor 15 WD40 repeat-containing domain-containing protein</fullName>
    </recommendedName>
</protein>
<accession>A0AA38HUA6</accession>
<feature type="domain" description="DDB1- and CUL4-associated factor 15 WD40 repeat-containing" evidence="2">
    <location>
        <begin position="80"/>
        <end position="278"/>
    </location>
</feature>
<dbReference type="CDD" id="cd20913">
    <property type="entry name" value="DCAF15-CTD"/>
    <property type="match status" value="1"/>
</dbReference>
<name>A0AA38HUA6_9CUCU</name>
<dbReference type="CDD" id="cd20917">
    <property type="entry name" value="DCAF15-NTD"/>
    <property type="match status" value="1"/>
</dbReference>
<dbReference type="GO" id="GO:0016567">
    <property type="term" value="P:protein ubiquitination"/>
    <property type="evidence" value="ECO:0007669"/>
    <property type="project" value="InterPro"/>
</dbReference>
<evidence type="ECO:0000259" key="2">
    <source>
        <dbReference type="Pfam" id="PF14939"/>
    </source>
</evidence>
<feature type="region of interest" description="Disordered" evidence="1">
    <location>
        <begin position="22"/>
        <end position="41"/>
    </location>
</feature>
<dbReference type="EMBL" id="JALNTZ010000008">
    <property type="protein sequence ID" value="KAJ3642777.1"/>
    <property type="molecule type" value="Genomic_DNA"/>
</dbReference>